<dbReference type="EMBL" id="VSLA01000025">
    <property type="protein sequence ID" value="TYC84555.1"/>
    <property type="molecule type" value="Genomic_DNA"/>
</dbReference>
<reference evidence="3 4" key="1">
    <citation type="submission" date="2019-08" db="EMBL/GenBank/DDBJ databases">
        <title>Isolation and enrichment of carboxydotrophic bacteria from anaerobic sludge for the production of bio-based chemicals from syngas.</title>
        <authorList>
            <person name="Antares A.L."/>
            <person name="Moreira J."/>
            <person name="Diender M."/>
            <person name="Parshina S.N."/>
            <person name="Stams A.J.M."/>
            <person name="Alves M."/>
            <person name="Alves J.I."/>
            <person name="Sousa D.Z."/>
        </authorList>
    </citation>
    <scope>NUCLEOTIDE SEQUENCE [LARGE SCALE GENOMIC DNA]</scope>
    <source>
        <strain evidence="3 4">JM</strain>
    </source>
</reference>
<dbReference type="Gene3D" id="1.10.357.10">
    <property type="entry name" value="Tetracycline Repressor, domain 2"/>
    <property type="match status" value="1"/>
</dbReference>
<dbReference type="InterPro" id="IPR036271">
    <property type="entry name" value="Tet_transcr_reg_TetR-rel_C_sf"/>
</dbReference>
<name>A0A5D0WJR5_9FIRM</name>
<dbReference type="InterPro" id="IPR001647">
    <property type="entry name" value="HTH_TetR"/>
</dbReference>
<dbReference type="Gene3D" id="1.10.10.60">
    <property type="entry name" value="Homeodomain-like"/>
    <property type="match status" value="1"/>
</dbReference>
<organism evidence="3 4">
    <name type="scientific">Acetobacterium wieringae</name>
    <dbReference type="NCBI Taxonomy" id="52694"/>
    <lineage>
        <taxon>Bacteria</taxon>
        <taxon>Bacillati</taxon>
        <taxon>Bacillota</taxon>
        <taxon>Clostridia</taxon>
        <taxon>Eubacteriales</taxon>
        <taxon>Eubacteriaceae</taxon>
        <taxon>Acetobacterium</taxon>
    </lineage>
</organism>
<evidence type="ECO:0000256" key="1">
    <source>
        <dbReference type="ARBA" id="ARBA00023125"/>
    </source>
</evidence>
<gene>
    <name evidence="3" type="ORF">FXB42_12400</name>
</gene>
<evidence type="ECO:0000313" key="3">
    <source>
        <dbReference type="EMBL" id="TYC84555.1"/>
    </source>
</evidence>
<dbReference type="RefSeq" id="WP_148638037.1">
    <property type="nucleotide sequence ID" value="NZ_VSLA01000025.1"/>
</dbReference>
<dbReference type="GO" id="GO:0003677">
    <property type="term" value="F:DNA binding"/>
    <property type="evidence" value="ECO:0007669"/>
    <property type="project" value="UniProtKB-KW"/>
</dbReference>
<accession>A0A5D0WJR5</accession>
<dbReference type="SUPFAM" id="SSF48498">
    <property type="entry name" value="Tetracyclin repressor-like, C-terminal domain"/>
    <property type="match status" value="1"/>
</dbReference>
<feature type="domain" description="HTH tetR-type" evidence="2">
    <location>
        <begin position="12"/>
        <end position="54"/>
    </location>
</feature>
<dbReference type="Pfam" id="PF00440">
    <property type="entry name" value="TetR_N"/>
    <property type="match status" value="1"/>
</dbReference>
<dbReference type="AlphaFoldDB" id="A0A5D0WJR5"/>
<dbReference type="Proteomes" id="UP000322619">
    <property type="component" value="Unassembled WGS sequence"/>
</dbReference>
<evidence type="ECO:0000259" key="2">
    <source>
        <dbReference type="Pfam" id="PF00440"/>
    </source>
</evidence>
<protein>
    <submittedName>
        <fullName evidence="3">TetR family transcriptional regulator</fullName>
    </submittedName>
</protein>
<proteinExistence type="predicted"/>
<dbReference type="InterPro" id="IPR009057">
    <property type="entry name" value="Homeodomain-like_sf"/>
</dbReference>
<dbReference type="SUPFAM" id="SSF46689">
    <property type="entry name" value="Homeodomain-like"/>
    <property type="match status" value="1"/>
</dbReference>
<keyword evidence="1" id="KW-0238">DNA-binding</keyword>
<evidence type="ECO:0000313" key="4">
    <source>
        <dbReference type="Proteomes" id="UP000322619"/>
    </source>
</evidence>
<comment type="caution">
    <text evidence="3">The sequence shown here is derived from an EMBL/GenBank/DDBJ whole genome shotgun (WGS) entry which is preliminary data.</text>
</comment>
<sequence>MPPKARITKDMIIDAAFELLKTDGIEIVNARKIAEKLNCSTQPIMYYFSGMNELKSIIYKKADAYHTAFIMDFGYDESNPLLEIGIRYIRFAVMEKAIFKFLFQSDKFADKELLEIIRDEELRPVLEILSQAIRLSPGQAEALFEQIFFMVHGIASLLANNQMTFDEAHILNLLKVGFKGAVLTLKAGEEKNDKYI</sequence>